<keyword evidence="2 5" id="KW-0378">Hydrolase</keyword>
<dbReference type="AlphaFoldDB" id="A0AAN8X244"/>
<dbReference type="PROSITE" id="PS50240">
    <property type="entry name" value="TRYPSIN_DOM"/>
    <property type="match status" value="1"/>
</dbReference>
<accession>A0AAN8X244</accession>
<dbReference type="PROSITE" id="PS00134">
    <property type="entry name" value="TRYPSIN_HIS"/>
    <property type="match status" value="1"/>
</dbReference>
<organism evidence="7 8">
    <name type="scientific">Halocaridina rubra</name>
    <name type="common">Hawaiian red shrimp</name>
    <dbReference type="NCBI Taxonomy" id="373956"/>
    <lineage>
        <taxon>Eukaryota</taxon>
        <taxon>Metazoa</taxon>
        <taxon>Ecdysozoa</taxon>
        <taxon>Arthropoda</taxon>
        <taxon>Crustacea</taxon>
        <taxon>Multicrustacea</taxon>
        <taxon>Malacostraca</taxon>
        <taxon>Eumalacostraca</taxon>
        <taxon>Eucarida</taxon>
        <taxon>Decapoda</taxon>
        <taxon>Pleocyemata</taxon>
        <taxon>Caridea</taxon>
        <taxon>Atyoidea</taxon>
        <taxon>Atyidae</taxon>
        <taxon>Halocaridina</taxon>
    </lineage>
</organism>
<dbReference type="Pfam" id="PF00089">
    <property type="entry name" value="Trypsin"/>
    <property type="match status" value="1"/>
</dbReference>
<dbReference type="PANTHER" id="PTHR24264">
    <property type="entry name" value="TRYPSIN-RELATED"/>
    <property type="match status" value="1"/>
</dbReference>
<dbReference type="Proteomes" id="UP001381693">
    <property type="component" value="Unassembled WGS sequence"/>
</dbReference>
<evidence type="ECO:0000256" key="5">
    <source>
        <dbReference type="RuleBase" id="RU363034"/>
    </source>
</evidence>
<dbReference type="PANTHER" id="PTHR24264:SF54">
    <property type="entry name" value="PEPTIDASE S1 DOMAIN-CONTAINING PROTEIN"/>
    <property type="match status" value="1"/>
</dbReference>
<dbReference type="InterPro" id="IPR018114">
    <property type="entry name" value="TRYPSIN_HIS"/>
</dbReference>
<dbReference type="InterPro" id="IPR043504">
    <property type="entry name" value="Peptidase_S1_PA_chymotrypsin"/>
</dbReference>
<evidence type="ECO:0000256" key="2">
    <source>
        <dbReference type="ARBA" id="ARBA00022801"/>
    </source>
</evidence>
<protein>
    <recommendedName>
        <fullName evidence="6">Peptidase S1 domain-containing protein</fullName>
    </recommendedName>
</protein>
<dbReference type="FunFam" id="2.40.10.10:FF:000068">
    <property type="entry name" value="transmembrane protease serine 2"/>
    <property type="match status" value="1"/>
</dbReference>
<dbReference type="InterPro" id="IPR033116">
    <property type="entry name" value="TRYPSIN_SER"/>
</dbReference>
<evidence type="ECO:0000313" key="8">
    <source>
        <dbReference type="Proteomes" id="UP001381693"/>
    </source>
</evidence>
<feature type="domain" description="Peptidase S1" evidence="6">
    <location>
        <begin position="33"/>
        <end position="263"/>
    </location>
</feature>
<keyword evidence="8" id="KW-1185">Reference proteome</keyword>
<dbReference type="Gene3D" id="2.40.10.10">
    <property type="entry name" value="Trypsin-like serine proteases"/>
    <property type="match status" value="1"/>
</dbReference>
<name>A0AAN8X244_HALRR</name>
<evidence type="ECO:0000256" key="3">
    <source>
        <dbReference type="ARBA" id="ARBA00022825"/>
    </source>
</evidence>
<keyword evidence="3 5" id="KW-0720">Serine protease</keyword>
<proteinExistence type="predicted"/>
<comment type="caution">
    <text evidence="7">The sequence shown here is derived from an EMBL/GenBank/DDBJ whole genome shotgun (WGS) entry which is preliminary data.</text>
</comment>
<evidence type="ECO:0000256" key="4">
    <source>
        <dbReference type="ARBA" id="ARBA00023157"/>
    </source>
</evidence>
<dbReference type="InterPro" id="IPR009003">
    <property type="entry name" value="Peptidase_S1_PA"/>
</dbReference>
<evidence type="ECO:0000256" key="1">
    <source>
        <dbReference type="ARBA" id="ARBA00022670"/>
    </source>
</evidence>
<keyword evidence="1 5" id="KW-0645">Protease</keyword>
<reference evidence="7 8" key="1">
    <citation type="submission" date="2023-11" db="EMBL/GenBank/DDBJ databases">
        <title>Halocaridina rubra genome assembly.</title>
        <authorList>
            <person name="Smith C."/>
        </authorList>
    </citation>
    <scope>NUCLEOTIDE SEQUENCE [LARGE SCALE GENOMIC DNA]</scope>
    <source>
        <strain evidence="7">EP-1</strain>
        <tissue evidence="7">Whole</tissue>
    </source>
</reference>
<dbReference type="InterPro" id="IPR001254">
    <property type="entry name" value="Trypsin_dom"/>
</dbReference>
<dbReference type="GO" id="GO:0005615">
    <property type="term" value="C:extracellular space"/>
    <property type="evidence" value="ECO:0007669"/>
    <property type="project" value="TreeGrafter"/>
</dbReference>
<dbReference type="GO" id="GO:0006508">
    <property type="term" value="P:proteolysis"/>
    <property type="evidence" value="ECO:0007669"/>
    <property type="project" value="UniProtKB-KW"/>
</dbReference>
<evidence type="ECO:0000259" key="6">
    <source>
        <dbReference type="PROSITE" id="PS50240"/>
    </source>
</evidence>
<dbReference type="InterPro" id="IPR050127">
    <property type="entry name" value="Serine_Proteases_S1"/>
</dbReference>
<dbReference type="PROSITE" id="PS00135">
    <property type="entry name" value="TRYPSIN_SER"/>
    <property type="match status" value="1"/>
</dbReference>
<dbReference type="CDD" id="cd00190">
    <property type="entry name" value="Tryp_SPc"/>
    <property type="match status" value="1"/>
</dbReference>
<gene>
    <name evidence="7" type="ORF">SK128_014205</name>
</gene>
<evidence type="ECO:0000313" key="7">
    <source>
        <dbReference type="EMBL" id="KAK7070669.1"/>
    </source>
</evidence>
<dbReference type="SUPFAM" id="SSF50494">
    <property type="entry name" value="Trypsin-like serine proteases"/>
    <property type="match status" value="1"/>
</dbReference>
<dbReference type="EMBL" id="JAXCGZ010015268">
    <property type="protein sequence ID" value="KAK7070669.1"/>
    <property type="molecule type" value="Genomic_DNA"/>
</dbReference>
<dbReference type="InterPro" id="IPR001314">
    <property type="entry name" value="Peptidase_S1A"/>
</dbReference>
<dbReference type="SMART" id="SM00020">
    <property type="entry name" value="Tryp_SPc"/>
    <property type="match status" value="1"/>
</dbReference>
<sequence length="326" mass="36356">MDVVREDMRTCSVTEDNGGDGLILETTDPLWRLLAGEGERFDDPRKVEMEIYKYGNRYEHQCGGAIIGPQHILTAAHCLYGHDKSDFRIKVGEHNLDNPDEGEKIFAIGNWTIHPNFRIGGQYTNDMAVVKLQDKGIQMSRYVSPVCLPTATTPYTPGTKCKVSGWGLTDPFDQFSHSRVLLTAEVPLVSKTQCQEFHGKEFKEGMVCAGYGAGKIDACHGDSGGPLTCELNDELLAQAMEAYPRFLKDELLAQVMEASPRFLKDELLAQAMEASPRFLKDELLAQVMEASPRFLKDELLAQAMEASPRFLKDELLAQAMESSPRF</sequence>
<keyword evidence="4" id="KW-1015">Disulfide bond</keyword>
<dbReference type="GO" id="GO:0004252">
    <property type="term" value="F:serine-type endopeptidase activity"/>
    <property type="evidence" value="ECO:0007669"/>
    <property type="project" value="InterPro"/>
</dbReference>
<dbReference type="PRINTS" id="PR00722">
    <property type="entry name" value="CHYMOTRYPSIN"/>
</dbReference>